<keyword evidence="8 11" id="KW-0407">Ion channel</keyword>
<comment type="catalytic activity">
    <reaction evidence="10">
        <text>fluoride(in) = fluoride(out)</text>
        <dbReference type="Rhea" id="RHEA:76159"/>
        <dbReference type="ChEBI" id="CHEBI:17051"/>
    </reaction>
    <physiologicalReaction direction="left-to-right" evidence="10">
        <dbReference type="Rhea" id="RHEA:76160"/>
    </physiologicalReaction>
</comment>
<name>A0A0S2HVI3_9BACT</name>
<evidence type="ECO:0000256" key="5">
    <source>
        <dbReference type="ARBA" id="ARBA00022989"/>
    </source>
</evidence>
<dbReference type="EMBL" id="CP013118">
    <property type="protein sequence ID" value="ALO14032.1"/>
    <property type="molecule type" value="Genomic_DNA"/>
</dbReference>
<comment type="function">
    <text evidence="11">Fluoride-specific ion channel. Important for reducing fluoride concentration in the cell, thus reducing its toxicity.</text>
</comment>
<feature type="binding site" evidence="11">
    <location>
        <position position="79"/>
    </location>
    <ligand>
        <name>Na(+)</name>
        <dbReference type="ChEBI" id="CHEBI:29101"/>
        <note>structural</note>
    </ligand>
</feature>
<keyword evidence="4 11" id="KW-0812">Transmembrane</keyword>
<evidence type="ECO:0000256" key="11">
    <source>
        <dbReference type="HAMAP-Rule" id="MF_00454"/>
    </source>
</evidence>
<dbReference type="NCBIfam" id="TIGR00494">
    <property type="entry name" value="crcB"/>
    <property type="match status" value="1"/>
</dbReference>
<dbReference type="STRING" id="1307839.L21SP5_00353"/>
<keyword evidence="2 11" id="KW-1003">Cell membrane</keyword>
<evidence type="ECO:0000256" key="8">
    <source>
        <dbReference type="ARBA" id="ARBA00023303"/>
    </source>
</evidence>
<sequence>MFIKIIIIGFGGFLGTISRFLLQKVIQEQATSSFPWGTLAVNILGSFIIGVVFALSVRNNYLSPVWRNFLAIGFCGGFTTFSSFSLDNYQLLAHNQILFTILYTAISVISGLLFLYSGILAVRFFS</sequence>
<feature type="transmembrane region" description="Helical" evidence="11">
    <location>
        <begin position="69"/>
        <end position="86"/>
    </location>
</feature>
<dbReference type="InterPro" id="IPR003691">
    <property type="entry name" value="FluC"/>
</dbReference>
<evidence type="ECO:0000256" key="9">
    <source>
        <dbReference type="ARBA" id="ARBA00035120"/>
    </source>
</evidence>
<dbReference type="GO" id="GO:0005886">
    <property type="term" value="C:plasma membrane"/>
    <property type="evidence" value="ECO:0007669"/>
    <property type="project" value="UniProtKB-SubCell"/>
</dbReference>
<evidence type="ECO:0000256" key="3">
    <source>
        <dbReference type="ARBA" id="ARBA00022519"/>
    </source>
</evidence>
<evidence type="ECO:0000256" key="2">
    <source>
        <dbReference type="ARBA" id="ARBA00022475"/>
    </source>
</evidence>
<feature type="transmembrane region" description="Helical" evidence="11">
    <location>
        <begin position="98"/>
        <end position="122"/>
    </location>
</feature>
<dbReference type="GO" id="GO:0140114">
    <property type="term" value="P:cellular detoxification of fluoride"/>
    <property type="evidence" value="ECO:0007669"/>
    <property type="project" value="UniProtKB-UniRule"/>
</dbReference>
<protein>
    <recommendedName>
        <fullName evidence="11">Fluoride-specific ion channel FluC</fullName>
    </recommendedName>
</protein>
<feature type="binding site" evidence="11">
    <location>
        <position position="76"/>
    </location>
    <ligand>
        <name>Na(+)</name>
        <dbReference type="ChEBI" id="CHEBI:29101"/>
        <note>structural</note>
    </ligand>
</feature>
<dbReference type="PANTHER" id="PTHR28259">
    <property type="entry name" value="FLUORIDE EXPORT PROTEIN 1-RELATED"/>
    <property type="match status" value="1"/>
</dbReference>
<evidence type="ECO:0000256" key="10">
    <source>
        <dbReference type="ARBA" id="ARBA00035585"/>
    </source>
</evidence>
<reference evidence="12 13" key="1">
    <citation type="submission" date="2015-11" db="EMBL/GenBank/DDBJ databases">
        <title>Description and complete genome sequence of a novel strain predominating in hypersaline microbial mats and representing a new family of the Bacteriodetes phylum.</title>
        <authorList>
            <person name="Spring S."/>
            <person name="Bunk B."/>
            <person name="Sproer C."/>
            <person name="Klenk H.-P."/>
        </authorList>
    </citation>
    <scope>NUCLEOTIDE SEQUENCE [LARGE SCALE GENOMIC DNA]</scope>
    <source>
        <strain evidence="12 13">L21-Spi-D4</strain>
    </source>
</reference>
<dbReference type="GO" id="GO:0062054">
    <property type="term" value="F:fluoride channel activity"/>
    <property type="evidence" value="ECO:0007669"/>
    <property type="project" value="UniProtKB-UniRule"/>
</dbReference>
<dbReference type="GO" id="GO:0046872">
    <property type="term" value="F:metal ion binding"/>
    <property type="evidence" value="ECO:0007669"/>
    <property type="project" value="UniProtKB-KW"/>
</dbReference>
<keyword evidence="7 11" id="KW-0472">Membrane</keyword>
<dbReference type="AlphaFoldDB" id="A0A0S2HVI3"/>
<keyword evidence="11" id="KW-0479">Metal-binding</keyword>
<accession>A0A0S2HVI3</accession>
<evidence type="ECO:0000256" key="6">
    <source>
        <dbReference type="ARBA" id="ARBA00023065"/>
    </source>
</evidence>
<dbReference type="RefSeq" id="WP_057951621.1">
    <property type="nucleotide sequence ID" value="NZ_CP013118.1"/>
</dbReference>
<proteinExistence type="inferred from homology"/>
<evidence type="ECO:0000313" key="13">
    <source>
        <dbReference type="Proteomes" id="UP000064893"/>
    </source>
</evidence>
<feature type="transmembrane region" description="Helical" evidence="11">
    <location>
        <begin position="34"/>
        <end position="57"/>
    </location>
</feature>
<dbReference type="Proteomes" id="UP000064893">
    <property type="component" value="Chromosome"/>
</dbReference>
<comment type="activity regulation">
    <text evidence="11">Na(+) is not transported, but it plays an essential structural role and its presence is essential for fluoride channel function.</text>
</comment>
<keyword evidence="5 11" id="KW-1133">Transmembrane helix</keyword>
<comment type="similarity">
    <text evidence="9 11">Belongs to the fluoride channel Fluc/FEX (TC 1.A.43) family.</text>
</comment>
<dbReference type="Pfam" id="PF02537">
    <property type="entry name" value="CRCB"/>
    <property type="match status" value="1"/>
</dbReference>
<evidence type="ECO:0000256" key="1">
    <source>
        <dbReference type="ARBA" id="ARBA00004651"/>
    </source>
</evidence>
<dbReference type="PANTHER" id="PTHR28259:SF1">
    <property type="entry name" value="FLUORIDE EXPORT PROTEIN 1-RELATED"/>
    <property type="match status" value="1"/>
</dbReference>
<keyword evidence="13" id="KW-1185">Reference proteome</keyword>
<dbReference type="OrthoDB" id="9815830at2"/>
<evidence type="ECO:0000256" key="7">
    <source>
        <dbReference type="ARBA" id="ARBA00023136"/>
    </source>
</evidence>
<dbReference type="HAMAP" id="MF_00454">
    <property type="entry name" value="FluC"/>
    <property type="match status" value="1"/>
</dbReference>
<organism evidence="12 13">
    <name type="scientific">Salinivirga cyanobacteriivorans</name>
    <dbReference type="NCBI Taxonomy" id="1307839"/>
    <lineage>
        <taxon>Bacteria</taxon>
        <taxon>Pseudomonadati</taxon>
        <taxon>Bacteroidota</taxon>
        <taxon>Bacteroidia</taxon>
        <taxon>Bacteroidales</taxon>
        <taxon>Salinivirgaceae</taxon>
        <taxon>Salinivirga</taxon>
    </lineage>
</organism>
<keyword evidence="6 11" id="KW-0406">Ion transport</keyword>
<keyword evidence="11" id="KW-0813">Transport</keyword>
<comment type="subcellular location">
    <subcellularLocation>
        <location evidence="1 11">Cell membrane</location>
        <topology evidence="1 11">Multi-pass membrane protein</topology>
    </subcellularLocation>
</comment>
<keyword evidence="3" id="KW-0997">Cell inner membrane</keyword>
<feature type="transmembrane region" description="Helical" evidence="11">
    <location>
        <begin position="5"/>
        <end position="22"/>
    </location>
</feature>
<gene>
    <name evidence="11" type="primary">fluC</name>
    <name evidence="11" type="synonym">crcB</name>
    <name evidence="12" type="ORF">L21SP5_00353</name>
</gene>
<evidence type="ECO:0000313" key="12">
    <source>
        <dbReference type="EMBL" id="ALO14032.1"/>
    </source>
</evidence>
<dbReference type="KEGG" id="blq:L21SP5_00353"/>
<evidence type="ECO:0000256" key="4">
    <source>
        <dbReference type="ARBA" id="ARBA00022692"/>
    </source>
</evidence>
<keyword evidence="11" id="KW-0915">Sodium</keyword>